<dbReference type="Proteomes" id="UP000288805">
    <property type="component" value="Unassembled WGS sequence"/>
</dbReference>
<evidence type="ECO:0000256" key="3">
    <source>
        <dbReference type="ARBA" id="ARBA00022695"/>
    </source>
</evidence>
<keyword evidence="7" id="KW-0695">RNA-directed DNA polymerase</keyword>
<keyword evidence="5" id="KW-0255">Endonuclease</keyword>
<evidence type="ECO:0000256" key="4">
    <source>
        <dbReference type="ARBA" id="ARBA00022722"/>
    </source>
</evidence>
<dbReference type="Gene3D" id="3.10.10.10">
    <property type="entry name" value="HIV Type 1 Reverse Transcriptase, subunit A, domain 1"/>
    <property type="match status" value="1"/>
</dbReference>
<name>A0A438HP63_VITVI</name>
<dbReference type="InterPro" id="IPR043128">
    <property type="entry name" value="Rev_trsase/Diguanyl_cyclase"/>
</dbReference>
<dbReference type="InterPro" id="IPR043502">
    <property type="entry name" value="DNA/RNA_pol_sf"/>
</dbReference>
<feature type="region of interest" description="Disordered" evidence="8">
    <location>
        <begin position="1"/>
        <end position="46"/>
    </location>
</feature>
<evidence type="ECO:0000256" key="7">
    <source>
        <dbReference type="ARBA" id="ARBA00022918"/>
    </source>
</evidence>
<evidence type="ECO:0000259" key="10">
    <source>
        <dbReference type="Pfam" id="PF17917"/>
    </source>
</evidence>
<feature type="domain" description="Reverse transcriptase" evidence="9">
    <location>
        <begin position="1156"/>
        <end position="1219"/>
    </location>
</feature>
<dbReference type="InterPro" id="IPR000477">
    <property type="entry name" value="RT_dom"/>
</dbReference>
<dbReference type="Gene3D" id="2.40.70.10">
    <property type="entry name" value="Acid Proteases"/>
    <property type="match status" value="1"/>
</dbReference>
<reference evidence="11 12" key="1">
    <citation type="journal article" date="2018" name="PLoS Genet.">
        <title>Population sequencing reveals clonal diversity and ancestral inbreeding in the grapevine cultivar Chardonnay.</title>
        <authorList>
            <person name="Roach M.J."/>
            <person name="Johnson D.L."/>
            <person name="Bohlmann J."/>
            <person name="van Vuuren H.J."/>
            <person name="Jones S.J."/>
            <person name="Pretorius I.S."/>
            <person name="Schmidt S.A."/>
            <person name="Borneman A.R."/>
        </authorList>
    </citation>
    <scope>NUCLEOTIDE SEQUENCE [LARGE SCALE GENOMIC DNA]</scope>
    <source>
        <strain evidence="12">cv. Chardonnay</strain>
        <tissue evidence="11">Leaf</tissue>
    </source>
</reference>
<dbReference type="SUPFAM" id="SSF56672">
    <property type="entry name" value="DNA/RNA polymerases"/>
    <property type="match status" value="1"/>
</dbReference>
<dbReference type="Pfam" id="PF17917">
    <property type="entry name" value="RT_RNaseH"/>
    <property type="match status" value="1"/>
</dbReference>
<keyword evidence="2" id="KW-0808">Transferase</keyword>
<dbReference type="Gene3D" id="3.30.70.270">
    <property type="match status" value="2"/>
</dbReference>
<accession>A0A438HP63</accession>
<dbReference type="EC" id="2.7.7.49" evidence="1"/>
<dbReference type="CDD" id="cd01647">
    <property type="entry name" value="RT_LTR"/>
    <property type="match status" value="1"/>
</dbReference>
<proteinExistence type="predicted"/>
<dbReference type="InterPro" id="IPR041373">
    <property type="entry name" value="RT_RNaseH"/>
</dbReference>
<protein>
    <recommendedName>
        <fullName evidence="1">RNA-directed DNA polymerase</fullName>
        <ecNumber evidence="1">2.7.7.49</ecNumber>
    </recommendedName>
</protein>
<comment type="caution">
    <text evidence="11">The sequence shown here is derived from an EMBL/GenBank/DDBJ whole genome shotgun (WGS) entry which is preliminary data.</text>
</comment>
<keyword evidence="6" id="KW-0378">Hydrolase</keyword>
<dbReference type="InterPro" id="IPR050951">
    <property type="entry name" value="Retrovirus_Pol_polyprotein"/>
</dbReference>
<keyword evidence="3" id="KW-0548">Nucleotidyltransferase</keyword>
<evidence type="ECO:0000256" key="5">
    <source>
        <dbReference type="ARBA" id="ARBA00022759"/>
    </source>
</evidence>
<organism evidence="11 12">
    <name type="scientific">Vitis vinifera</name>
    <name type="common">Grape</name>
    <dbReference type="NCBI Taxonomy" id="29760"/>
    <lineage>
        <taxon>Eukaryota</taxon>
        <taxon>Viridiplantae</taxon>
        <taxon>Streptophyta</taxon>
        <taxon>Embryophyta</taxon>
        <taxon>Tracheophyta</taxon>
        <taxon>Spermatophyta</taxon>
        <taxon>Magnoliopsida</taxon>
        <taxon>eudicotyledons</taxon>
        <taxon>Gunneridae</taxon>
        <taxon>Pentapetalae</taxon>
        <taxon>rosids</taxon>
        <taxon>Vitales</taxon>
        <taxon>Vitaceae</taxon>
        <taxon>Viteae</taxon>
        <taxon>Vitis</taxon>
    </lineage>
</organism>
<dbReference type="CDD" id="cd00303">
    <property type="entry name" value="retropepsin_like"/>
    <property type="match status" value="1"/>
</dbReference>
<gene>
    <name evidence="11" type="primary">pol_1380</name>
    <name evidence="11" type="ORF">CK203_043278</name>
</gene>
<evidence type="ECO:0000313" key="11">
    <source>
        <dbReference type="EMBL" id="RVW86246.1"/>
    </source>
</evidence>
<dbReference type="EMBL" id="QGNW01000195">
    <property type="protein sequence ID" value="RVW86246.1"/>
    <property type="molecule type" value="Genomic_DNA"/>
</dbReference>
<dbReference type="InterPro" id="IPR021109">
    <property type="entry name" value="Peptidase_aspartic_dom_sf"/>
</dbReference>
<evidence type="ECO:0000256" key="2">
    <source>
        <dbReference type="ARBA" id="ARBA00022679"/>
    </source>
</evidence>
<evidence type="ECO:0000256" key="8">
    <source>
        <dbReference type="SAM" id="MobiDB-lite"/>
    </source>
</evidence>
<evidence type="ECO:0000313" key="12">
    <source>
        <dbReference type="Proteomes" id="UP000288805"/>
    </source>
</evidence>
<dbReference type="GO" id="GO:0003964">
    <property type="term" value="F:RNA-directed DNA polymerase activity"/>
    <property type="evidence" value="ECO:0007669"/>
    <property type="project" value="UniProtKB-KW"/>
</dbReference>
<dbReference type="CDD" id="cd09274">
    <property type="entry name" value="RNase_HI_RT_Ty3"/>
    <property type="match status" value="1"/>
</dbReference>
<feature type="compositionally biased region" description="Polar residues" evidence="8">
    <location>
        <begin position="16"/>
        <end position="28"/>
    </location>
</feature>
<dbReference type="Pfam" id="PF00078">
    <property type="entry name" value="RVT_1"/>
    <property type="match status" value="1"/>
</dbReference>
<evidence type="ECO:0000259" key="9">
    <source>
        <dbReference type="Pfam" id="PF00078"/>
    </source>
</evidence>
<dbReference type="GO" id="GO:0004519">
    <property type="term" value="F:endonuclease activity"/>
    <property type="evidence" value="ECO:0007669"/>
    <property type="project" value="UniProtKB-KW"/>
</dbReference>
<sequence>MASIQEALASLGQRIDGQQAQQVPSQDGAQYDPTVPPPPPPSQSARQAMPFTLHSQTEVAPPPITMSTPTSEDPHARLDRLEHWLSTHPSLTVQHRDEGSWTRRASNDHFFPLSLSGALSVGLRLWSPQDAAHGMTWPRSSYDTEIVDRPSERDQIQMALRSLQPVIARHVVGVSFTDFGYLVMTLYDVEDVISRGLWVDSSPSDVKGKKPFVGRRTIDFRPQAPCPTFDQTYQAQPLALPYYATQGIERPPVSYTATGQPCYTEQFTPRPAPSYPRPRSQQTSTPFALRTQRQFSQIGMPLSQALRKLTEADLLTALTPRPPLQPLPPHFRMDLRSHTTHAVPPPDGGIHFLDFVDSDDHVRMMSWDDMDPKPIELGDIYEMSSMSLEPQTPFVLAPDVEEVRAPHVDISQTPDIQYILRGGRVMRQPPPAAARPVEGTSVSEEVRVEDDEILRQLQSTQACIFIWSLLASSSTHQDALIRALSQIRVETTTTPKGLGPHSSLLHICWLFRPPSPSVLLDNGSTLNVCPLATAIALGYAPYDFGPSTQTVRAYDSTRREVMGTLEIELLIGPTTFVTVFQVLRIPTSFNLLLGRPWIHRAGAIPFSLHQKVQFIHEGQISHSDDDLLLIGFTFDEVQTLEMEDFCRDFVAMSFDQHGSIVVLDIMRSMSYLPGMGLGRRQHGPSEFIAIPDHDVPFGLGFIPTEADYRYMVRLRKERVRTRLTHTPFYYPMRLYTRSLADYFLRASEPHTPSDGIIRGLSTTQKAELQRLIQQLRLRDGAPGPSTSVLIAPSSSDRTSLMTLCFPDEIDDHGTFVEISDMVDRAAPHDEYIDEMLALSLSQIEETVQPGLASLFDPFGVSTIELSEEILTASALESAEDIIVFYDLFDSHVGIIEGASDFVDPPLLFDVLSGFVSRSDIVSDVSSMDLSIFEYLPISNVIDLSTPSSPTSQIFDIDDEIAQHDSDDDSSSASDSDLVDRRVSPAVGDTKIIDFGTADQPRELRIGSDLSIDERDSLIQLLRAYLDVFAWSYEDMPGLDPSIVQHRLLLLPHAKPVKQKLRQLHPRWSLEVKKEIQKQLSVGFLSVVEYPEWLANVVPVPKKGGKVRVCVDFKDLNKASPKDDFPLPHIDMLVDSTQSHAIRIEERRSHISESSDHLFHDMMHRDVEVYVDDMIVKSRGRSDHLAALERFFERIRQFRLRLNPKKCTFGVTSGKLLGYMVSERGIEVDPDKIRAILDMPAPRTEREVRGFLGRLQYISRFIARLTDISQLDDSGKDRAIYYLSKRMLDYETRYVMIERYCLALVWATRRLRHYMTKYSVHLISQLDPLRYLFDRPALVGRLMRWLVLLTEFDIHYVNQKSIRGSIVADYLASLPVSDASDDDFPNEDVAVVTSLSDLFVDILGSTSRPRTISLNKFRRVGRLEMRSLALSRIFGVTGREIQGLRYTHLPRAQNQFADALTTLASMIDIP</sequence>
<feature type="domain" description="Reverse transcriptase RNase H-like" evidence="10">
    <location>
        <begin position="1267"/>
        <end position="1351"/>
    </location>
</feature>
<keyword evidence="4" id="KW-0540">Nuclease</keyword>
<evidence type="ECO:0000256" key="6">
    <source>
        <dbReference type="ARBA" id="ARBA00022801"/>
    </source>
</evidence>
<dbReference type="PANTHER" id="PTHR37984">
    <property type="entry name" value="PROTEIN CBG26694"/>
    <property type="match status" value="1"/>
</dbReference>
<dbReference type="GO" id="GO:0016787">
    <property type="term" value="F:hydrolase activity"/>
    <property type="evidence" value="ECO:0007669"/>
    <property type="project" value="UniProtKB-KW"/>
</dbReference>
<evidence type="ECO:0000256" key="1">
    <source>
        <dbReference type="ARBA" id="ARBA00012493"/>
    </source>
</evidence>
<dbReference type="PANTHER" id="PTHR37984:SF5">
    <property type="entry name" value="PROTEIN NYNRIN-LIKE"/>
    <property type="match status" value="1"/>
</dbReference>